<dbReference type="AlphaFoldDB" id="C0GIS7"/>
<evidence type="ECO:0000256" key="4">
    <source>
        <dbReference type="ARBA" id="ARBA00022840"/>
    </source>
</evidence>
<dbReference type="GO" id="GO:0055085">
    <property type="term" value="P:transmembrane transport"/>
    <property type="evidence" value="ECO:0007669"/>
    <property type="project" value="UniProtKB-ARBA"/>
</dbReference>
<keyword evidence="3" id="KW-0547">Nucleotide-binding</keyword>
<dbReference type="InterPro" id="IPR013563">
    <property type="entry name" value="Oligopep_ABC_C"/>
</dbReference>
<comment type="similarity">
    <text evidence="1">Belongs to the ABC transporter superfamily.</text>
</comment>
<dbReference type="SMART" id="SM00382">
    <property type="entry name" value="AAA"/>
    <property type="match status" value="1"/>
</dbReference>
<reference evidence="6 7" key="1">
    <citation type="submission" date="2009-02" db="EMBL/GenBank/DDBJ databases">
        <title>Sequencing of the draft genome and assembly of Dethiobacter alkaliphilus AHT 1.</title>
        <authorList>
            <consortium name="US DOE Joint Genome Institute (JGI-PGF)"/>
            <person name="Lucas S."/>
            <person name="Copeland A."/>
            <person name="Lapidus A."/>
            <person name="Glavina del Rio T."/>
            <person name="Dalin E."/>
            <person name="Tice H."/>
            <person name="Bruce D."/>
            <person name="Goodwin L."/>
            <person name="Pitluck S."/>
            <person name="Larimer F."/>
            <person name="Land M.L."/>
            <person name="Hauser L."/>
            <person name="Muyzer G."/>
        </authorList>
    </citation>
    <scope>NUCLEOTIDE SEQUENCE [LARGE SCALE GENOMIC DNA]</scope>
    <source>
        <strain evidence="6 7">AHT 1</strain>
    </source>
</reference>
<gene>
    <name evidence="6" type="ORF">DealDRAFT_2386</name>
</gene>
<dbReference type="Gene3D" id="3.40.50.300">
    <property type="entry name" value="P-loop containing nucleotide triphosphate hydrolases"/>
    <property type="match status" value="1"/>
</dbReference>
<dbReference type="STRING" id="555088.DealDRAFT_2386"/>
<evidence type="ECO:0000256" key="2">
    <source>
        <dbReference type="ARBA" id="ARBA00022448"/>
    </source>
</evidence>
<dbReference type="EMBL" id="ACJM01000013">
    <property type="protein sequence ID" value="EEG76741.1"/>
    <property type="molecule type" value="Genomic_DNA"/>
</dbReference>
<evidence type="ECO:0000259" key="5">
    <source>
        <dbReference type="PROSITE" id="PS50893"/>
    </source>
</evidence>
<feature type="domain" description="ABC transporter" evidence="5">
    <location>
        <begin position="6"/>
        <end position="242"/>
    </location>
</feature>
<accession>C0GIS7</accession>
<dbReference type="CDD" id="cd03257">
    <property type="entry name" value="ABC_NikE_OppD_transporters"/>
    <property type="match status" value="1"/>
</dbReference>
<dbReference type="InterPro" id="IPR027417">
    <property type="entry name" value="P-loop_NTPase"/>
</dbReference>
<dbReference type="Pfam" id="PF08352">
    <property type="entry name" value="oligo_HPY"/>
    <property type="match status" value="1"/>
</dbReference>
<dbReference type="PANTHER" id="PTHR43776">
    <property type="entry name" value="TRANSPORT ATP-BINDING PROTEIN"/>
    <property type="match status" value="1"/>
</dbReference>
<evidence type="ECO:0000256" key="3">
    <source>
        <dbReference type="ARBA" id="ARBA00022741"/>
    </source>
</evidence>
<sequence>MSEYIIEGKNLFAGYPAGHKWVKAVEGVSLNVQSGEAVALVGESGSGKTTLGKVLAGLLPHRQGRLYIGQKPATGRPVGEIQMVFQDSSAALNPRLTVGKLVEEGLVIHGERNKKERLQAVMDALTAVGLTAEYVNRFPHQMSGGERQRVALARALIMQPKMVVLDEPVSALDVTTGAQLLQMIGDLQKKYGLAYVMISHNLAVVRHVCSRVMVMYMGKIVEKGPVADVFAKPGHYYTEMLLEAHPLPDPRLRKDFTGYGDPPDSVKPPSGCRFHPRCRAAVAKCKRIPPGFAEISPGHLAACHLAG</sequence>
<dbReference type="GO" id="GO:0016887">
    <property type="term" value="F:ATP hydrolysis activity"/>
    <property type="evidence" value="ECO:0007669"/>
    <property type="project" value="InterPro"/>
</dbReference>
<keyword evidence="4" id="KW-0067">ATP-binding</keyword>
<dbReference type="FunFam" id="3.40.50.300:FF:000016">
    <property type="entry name" value="Oligopeptide ABC transporter ATP-binding component"/>
    <property type="match status" value="1"/>
</dbReference>
<dbReference type="PROSITE" id="PS00211">
    <property type="entry name" value="ABC_TRANSPORTER_1"/>
    <property type="match status" value="1"/>
</dbReference>
<dbReference type="InterPro" id="IPR003439">
    <property type="entry name" value="ABC_transporter-like_ATP-bd"/>
</dbReference>
<keyword evidence="7" id="KW-1185">Reference proteome</keyword>
<evidence type="ECO:0000313" key="7">
    <source>
        <dbReference type="Proteomes" id="UP000006443"/>
    </source>
</evidence>
<dbReference type="InterPro" id="IPR017871">
    <property type="entry name" value="ABC_transporter-like_CS"/>
</dbReference>
<dbReference type="Proteomes" id="UP000006443">
    <property type="component" value="Unassembled WGS sequence"/>
</dbReference>
<keyword evidence="2" id="KW-0813">Transport</keyword>
<dbReference type="GO" id="GO:0005524">
    <property type="term" value="F:ATP binding"/>
    <property type="evidence" value="ECO:0007669"/>
    <property type="project" value="UniProtKB-KW"/>
</dbReference>
<evidence type="ECO:0000256" key="1">
    <source>
        <dbReference type="ARBA" id="ARBA00005417"/>
    </source>
</evidence>
<protein>
    <submittedName>
        <fullName evidence="6">Oligopeptide/dipeptide ABC transporter, ATPase subunit</fullName>
    </submittedName>
</protein>
<evidence type="ECO:0000313" key="6">
    <source>
        <dbReference type="EMBL" id="EEG76741.1"/>
    </source>
</evidence>
<dbReference type="Pfam" id="PF00005">
    <property type="entry name" value="ABC_tran"/>
    <property type="match status" value="1"/>
</dbReference>
<dbReference type="InterPro" id="IPR050319">
    <property type="entry name" value="ABC_transp_ATP-bind"/>
</dbReference>
<dbReference type="PANTHER" id="PTHR43776:SF1">
    <property type="entry name" value="OLIGOPEPTIDE ABC TRANSPORTER, ATP-BINDING PROTEIN"/>
    <property type="match status" value="1"/>
</dbReference>
<organism evidence="6 7">
    <name type="scientific">Dethiobacter alkaliphilus AHT 1</name>
    <dbReference type="NCBI Taxonomy" id="555088"/>
    <lineage>
        <taxon>Bacteria</taxon>
        <taxon>Bacillati</taxon>
        <taxon>Bacillota</taxon>
        <taxon>Dethiobacteria</taxon>
        <taxon>Dethiobacterales</taxon>
        <taxon>Dethiobacteraceae</taxon>
        <taxon>Dethiobacter</taxon>
    </lineage>
</organism>
<dbReference type="GO" id="GO:0015833">
    <property type="term" value="P:peptide transport"/>
    <property type="evidence" value="ECO:0007669"/>
    <property type="project" value="InterPro"/>
</dbReference>
<dbReference type="NCBIfam" id="TIGR01727">
    <property type="entry name" value="oligo_HPY"/>
    <property type="match status" value="1"/>
</dbReference>
<name>C0GIS7_DETAL</name>
<proteinExistence type="inferred from homology"/>
<dbReference type="RefSeq" id="WP_008517715.1">
    <property type="nucleotide sequence ID" value="NZ_ACJM01000013.1"/>
</dbReference>
<dbReference type="eggNOG" id="COG4608">
    <property type="taxonomic scope" value="Bacteria"/>
</dbReference>
<comment type="caution">
    <text evidence="6">The sequence shown here is derived from an EMBL/GenBank/DDBJ whole genome shotgun (WGS) entry which is preliminary data.</text>
</comment>
<dbReference type="SUPFAM" id="SSF52540">
    <property type="entry name" value="P-loop containing nucleoside triphosphate hydrolases"/>
    <property type="match status" value="1"/>
</dbReference>
<dbReference type="PROSITE" id="PS50893">
    <property type="entry name" value="ABC_TRANSPORTER_2"/>
    <property type="match status" value="1"/>
</dbReference>
<dbReference type="InterPro" id="IPR003593">
    <property type="entry name" value="AAA+_ATPase"/>
</dbReference>